<dbReference type="STRING" id="1602171.ST44_00310"/>
<accession>A0A0D0IYU8</accession>
<name>A0A0D0IYU8_9BACT</name>
<comment type="caution">
    <text evidence="1">The sequence shown here is derived from an EMBL/GenBank/DDBJ whole genome shotgun (WGS) entry which is preliminary data.</text>
</comment>
<evidence type="ECO:0000313" key="2">
    <source>
        <dbReference type="Proteomes" id="UP000032046"/>
    </source>
</evidence>
<dbReference type="GeneID" id="93483761"/>
<organism evidence="1 2">
    <name type="scientific">Prevotella pectinovora</name>
    <dbReference type="NCBI Taxonomy" id="1602169"/>
    <lineage>
        <taxon>Bacteria</taxon>
        <taxon>Pseudomonadati</taxon>
        <taxon>Bacteroidota</taxon>
        <taxon>Bacteroidia</taxon>
        <taxon>Bacteroidales</taxon>
        <taxon>Prevotellaceae</taxon>
        <taxon>Prevotella</taxon>
    </lineage>
</organism>
<dbReference type="Pfam" id="PF25594">
    <property type="entry name" value="GldB_lipo"/>
    <property type="match status" value="1"/>
</dbReference>
<proteinExistence type="predicted"/>
<sequence length="272" mass="32337">MRRFIYIIIFICIQIAFCSCEYKFKAFDFLYSEPQKIEICRYDRLESQYLTTSDFSALQQMNTDYPMETRTLIEDMLKLGEVNDPEINKIFLTFYQDSTLQTLISDAESQYANVDDLNDQFNKAFTNLQKIYPKIVIPRIYMQIGALDQSIIIGNSTIGISIDKYLGEDYPLYRKYYPETQRKTMNRKNIVPDAICFYLMSIHQMPNFDKRPQIERDIHLGKIMWLCNKVLEEKAFDTKFVKATEKYMRCHPKTDITKFIQDNDFSVIIKHM</sequence>
<keyword evidence="2" id="KW-1185">Reference proteome</keyword>
<dbReference type="EMBL" id="JXQK01000008">
    <property type="protein sequence ID" value="KIP64882.1"/>
    <property type="molecule type" value="Genomic_DNA"/>
</dbReference>
<dbReference type="AlphaFoldDB" id="A0A0D0IYU8"/>
<reference evidence="1 2" key="1">
    <citation type="submission" date="2015-01" db="EMBL/GenBank/DDBJ databases">
        <title>Comparative genomics of non-oral Prevotella species.</title>
        <authorList>
            <person name="Accetto T."/>
            <person name="Nograsek B."/>
            <person name="Avgustin G."/>
        </authorList>
    </citation>
    <scope>NUCLEOTIDE SEQUENCE [LARGE SCALE GENOMIC DNA]</scope>
    <source>
        <strain evidence="1 2">P5-119</strain>
    </source>
</reference>
<dbReference type="InterPro" id="IPR019853">
    <property type="entry name" value="GldB-like"/>
</dbReference>
<gene>
    <name evidence="1" type="ORF">ST44_00310</name>
</gene>
<dbReference type="PROSITE" id="PS51257">
    <property type="entry name" value="PROKAR_LIPOPROTEIN"/>
    <property type="match status" value="1"/>
</dbReference>
<evidence type="ECO:0000313" key="1">
    <source>
        <dbReference type="EMBL" id="KIP64882.1"/>
    </source>
</evidence>
<dbReference type="Proteomes" id="UP000032046">
    <property type="component" value="Unassembled WGS sequence"/>
</dbReference>
<dbReference type="RefSeq" id="WP_042517131.1">
    <property type="nucleotide sequence ID" value="NZ_JALFDM010000046.1"/>
</dbReference>
<protein>
    <submittedName>
        <fullName evidence="1">Gliding motility protein GldB</fullName>
    </submittedName>
</protein>